<dbReference type="GO" id="GO:0004553">
    <property type="term" value="F:hydrolase activity, hydrolyzing O-glycosyl compounds"/>
    <property type="evidence" value="ECO:0007669"/>
    <property type="project" value="InterPro"/>
</dbReference>
<keyword evidence="1" id="KW-0378">Hydrolase</keyword>
<keyword evidence="2" id="KW-0326">Glycosidase</keyword>
<evidence type="ECO:0000259" key="4">
    <source>
        <dbReference type="Pfam" id="PF00722"/>
    </source>
</evidence>
<reference evidence="5" key="1">
    <citation type="submission" date="2020-01" db="EMBL/GenBank/DDBJ databases">
        <title>Genome sequence of Kobresia littledalei, the first chromosome-level genome in the family Cyperaceae.</title>
        <authorList>
            <person name="Qu G."/>
        </authorList>
    </citation>
    <scope>NUCLEOTIDE SEQUENCE</scope>
    <source>
        <strain evidence="5">C.B.Clarke</strain>
        <tissue evidence="5">Leaf</tissue>
    </source>
</reference>
<evidence type="ECO:0000256" key="1">
    <source>
        <dbReference type="ARBA" id="ARBA00022801"/>
    </source>
</evidence>
<accession>A0A833V5A5</accession>
<dbReference type="Proteomes" id="UP000623129">
    <property type="component" value="Unassembled WGS sequence"/>
</dbReference>
<evidence type="ECO:0000313" key="5">
    <source>
        <dbReference type="EMBL" id="KAF3325631.1"/>
    </source>
</evidence>
<sequence>MAVCRPAMAIALVLWISMANSLAMAASKFDEVIQPSWANDHIIYDGDLLMLKLDNSSGTGFASKSKYLYGKATAEMKLVPGDSAGTVTAFYLLYLFTMEESGEGSGKRSEEGIGKGSGKSLIKIILLSRYFVSDKEWLKGSRGLIVEVPSAVITIG</sequence>
<evidence type="ECO:0000313" key="6">
    <source>
        <dbReference type="Proteomes" id="UP000623129"/>
    </source>
</evidence>
<dbReference type="AlphaFoldDB" id="A0A833V5A5"/>
<dbReference type="Pfam" id="PF00722">
    <property type="entry name" value="Glyco_hydro_16"/>
    <property type="match status" value="1"/>
</dbReference>
<dbReference type="InterPro" id="IPR013320">
    <property type="entry name" value="ConA-like_dom_sf"/>
</dbReference>
<evidence type="ECO:0000256" key="2">
    <source>
        <dbReference type="ARBA" id="ARBA00023295"/>
    </source>
</evidence>
<dbReference type="Gene3D" id="2.60.120.200">
    <property type="match status" value="1"/>
</dbReference>
<dbReference type="OrthoDB" id="693473at2759"/>
<keyword evidence="3" id="KW-0732">Signal</keyword>
<name>A0A833V5A5_9POAL</name>
<dbReference type="InterPro" id="IPR044791">
    <property type="entry name" value="Beta-glucanase/XTH"/>
</dbReference>
<feature type="signal peptide" evidence="3">
    <location>
        <begin position="1"/>
        <end position="25"/>
    </location>
</feature>
<comment type="caution">
    <text evidence="5">The sequence shown here is derived from an EMBL/GenBank/DDBJ whole genome shotgun (WGS) entry which is preliminary data.</text>
</comment>
<dbReference type="InterPro" id="IPR000757">
    <property type="entry name" value="Beta-glucanase-like"/>
</dbReference>
<dbReference type="GO" id="GO:0005975">
    <property type="term" value="P:carbohydrate metabolic process"/>
    <property type="evidence" value="ECO:0007669"/>
    <property type="project" value="InterPro"/>
</dbReference>
<organism evidence="5 6">
    <name type="scientific">Carex littledalei</name>
    <dbReference type="NCBI Taxonomy" id="544730"/>
    <lineage>
        <taxon>Eukaryota</taxon>
        <taxon>Viridiplantae</taxon>
        <taxon>Streptophyta</taxon>
        <taxon>Embryophyta</taxon>
        <taxon>Tracheophyta</taxon>
        <taxon>Spermatophyta</taxon>
        <taxon>Magnoliopsida</taxon>
        <taxon>Liliopsida</taxon>
        <taxon>Poales</taxon>
        <taxon>Cyperaceae</taxon>
        <taxon>Cyperoideae</taxon>
        <taxon>Cariceae</taxon>
        <taxon>Carex</taxon>
        <taxon>Carex subgen. Euthyceras</taxon>
    </lineage>
</organism>
<evidence type="ECO:0000256" key="3">
    <source>
        <dbReference type="SAM" id="SignalP"/>
    </source>
</evidence>
<keyword evidence="6" id="KW-1185">Reference proteome</keyword>
<feature type="chain" id="PRO_5032556590" evidence="3">
    <location>
        <begin position="26"/>
        <end position="156"/>
    </location>
</feature>
<dbReference type="EMBL" id="SWLB01000019">
    <property type="protein sequence ID" value="KAF3325631.1"/>
    <property type="molecule type" value="Genomic_DNA"/>
</dbReference>
<dbReference type="SUPFAM" id="SSF49899">
    <property type="entry name" value="Concanavalin A-like lectins/glucanases"/>
    <property type="match status" value="1"/>
</dbReference>
<dbReference type="PANTHER" id="PTHR31062">
    <property type="entry name" value="XYLOGLUCAN ENDOTRANSGLUCOSYLASE/HYDROLASE PROTEIN 8-RELATED"/>
    <property type="match status" value="1"/>
</dbReference>
<gene>
    <name evidence="5" type="ORF">FCM35_KLT08711</name>
</gene>
<proteinExistence type="predicted"/>
<feature type="domain" description="GH16" evidence="4">
    <location>
        <begin position="31"/>
        <end position="93"/>
    </location>
</feature>
<protein>
    <submittedName>
        <fullName evidence="5">Bcl-2-binding component 3-like isoform X1</fullName>
    </submittedName>
</protein>